<dbReference type="AlphaFoldDB" id="A0A1B2E052"/>
<evidence type="ECO:0000256" key="5">
    <source>
        <dbReference type="SAM" id="SignalP"/>
    </source>
</evidence>
<feature type="compositionally biased region" description="Polar residues" evidence="4">
    <location>
        <begin position="39"/>
        <end position="50"/>
    </location>
</feature>
<dbReference type="Gene3D" id="3.60.15.10">
    <property type="entry name" value="Ribonuclease Z/Hydroxyacylglutathione hydrolase-like"/>
    <property type="match status" value="1"/>
</dbReference>
<dbReference type="InterPro" id="IPR035681">
    <property type="entry name" value="ComA-like_MBL"/>
</dbReference>
<organism evidence="7">
    <name type="scientific">Paenibacillus ihbetae</name>
    <dbReference type="NCBI Taxonomy" id="1870820"/>
    <lineage>
        <taxon>Bacteria</taxon>
        <taxon>Bacillati</taxon>
        <taxon>Bacillota</taxon>
        <taxon>Bacilli</taxon>
        <taxon>Bacillales</taxon>
        <taxon>Paenibacillaceae</taxon>
        <taxon>Paenibacillus</taxon>
    </lineage>
</organism>
<dbReference type="PROSITE" id="PS51257">
    <property type="entry name" value="PROKAR_LIPOPROTEIN"/>
    <property type="match status" value="1"/>
</dbReference>
<evidence type="ECO:0000256" key="1">
    <source>
        <dbReference type="ARBA" id="ARBA00034221"/>
    </source>
</evidence>
<dbReference type="RefSeq" id="WP_099477828.1">
    <property type="nucleotide sequence ID" value="NZ_CP016809.1"/>
</dbReference>
<feature type="domain" description="Metallo-beta-lactamase" evidence="6">
    <location>
        <begin position="92"/>
        <end position="297"/>
    </location>
</feature>
<dbReference type="Pfam" id="PF00753">
    <property type="entry name" value="Lactamase_B"/>
    <property type="match status" value="1"/>
</dbReference>
<comment type="function">
    <text evidence="2">Counteracts the endogenous Pycsar antiviral defense system. Phosphodiesterase that enables metal-dependent hydrolysis of host cyclic nucleotide Pycsar defense signals such as cCMP and cUMP.</text>
</comment>
<dbReference type="InterPro" id="IPR052159">
    <property type="entry name" value="Competence_DNA_uptake"/>
</dbReference>
<dbReference type="PANTHER" id="PTHR30619:SF7">
    <property type="entry name" value="BETA-LACTAMASE DOMAIN PROTEIN"/>
    <property type="match status" value="1"/>
</dbReference>
<gene>
    <name evidence="7" type="ORF">BBD41_12770</name>
</gene>
<reference evidence="7" key="1">
    <citation type="submission" date="2016-08" db="EMBL/GenBank/DDBJ databases">
        <title>Complete Genome Seqeunce of Paenibacillus sp. nov. IHBB 9852 from high altitute lake of Indian trans-Himalayas.</title>
        <authorList>
            <person name="Kiran S."/>
            <person name="Swarnkar M.K."/>
            <person name="Rana A."/>
            <person name="Tewari R."/>
            <person name="Gulati A."/>
        </authorList>
    </citation>
    <scope>NUCLEOTIDE SEQUENCE [LARGE SCALE GENOMIC DNA]</scope>
    <source>
        <strain evidence="7">IHBB 9852</strain>
    </source>
</reference>
<dbReference type="InterPro" id="IPR001279">
    <property type="entry name" value="Metallo-B-lactamas"/>
</dbReference>
<evidence type="ECO:0000256" key="2">
    <source>
        <dbReference type="ARBA" id="ARBA00034301"/>
    </source>
</evidence>
<feature type="signal peptide" evidence="5">
    <location>
        <begin position="1"/>
        <end position="27"/>
    </location>
</feature>
<dbReference type="EMBL" id="CP016809">
    <property type="protein sequence ID" value="ANY73386.1"/>
    <property type="molecule type" value="Genomic_DNA"/>
</dbReference>
<dbReference type="PANTHER" id="PTHR30619">
    <property type="entry name" value="DNA INTERNALIZATION/COMPETENCE PROTEIN COMEC/REC2"/>
    <property type="match status" value="1"/>
</dbReference>
<dbReference type="SUPFAM" id="SSF56281">
    <property type="entry name" value="Metallo-hydrolase/oxidoreductase"/>
    <property type="match status" value="1"/>
</dbReference>
<feature type="chain" id="PRO_5039122483" description="Metallo-beta-lactamase domain-containing protein" evidence="5">
    <location>
        <begin position="28"/>
        <end position="341"/>
    </location>
</feature>
<comment type="catalytic activity">
    <reaction evidence="1">
        <text>3',5'-cyclic CMP + H2O = CMP + H(+)</text>
        <dbReference type="Rhea" id="RHEA:72675"/>
        <dbReference type="ChEBI" id="CHEBI:15377"/>
        <dbReference type="ChEBI" id="CHEBI:15378"/>
        <dbReference type="ChEBI" id="CHEBI:58003"/>
        <dbReference type="ChEBI" id="CHEBI:60377"/>
    </reaction>
    <physiologicalReaction direction="left-to-right" evidence="1">
        <dbReference type="Rhea" id="RHEA:72676"/>
    </physiologicalReaction>
</comment>
<comment type="catalytic activity">
    <reaction evidence="3">
        <text>3',5'-cyclic UMP + H2O = UMP + H(+)</text>
        <dbReference type="Rhea" id="RHEA:70575"/>
        <dbReference type="ChEBI" id="CHEBI:15377"/>
        <dbReference type="ChEBI" id="CHEBI:15378"/>
        <dbReference type="ChEBI" id="CHEBI:57865"/>
        <dbReference type="ChEBI" id="CHEBI:184387"/>
    </reaction>
    <physiologicalReaction direction="left-to-right" evidence="3">
        <dbReference type="Rhea" id="RHEA:70576"/>
    </physiologicalReaction>
</comment>
<keyword evidence="5" id="KW-0732">Signal</keyword>
<proteinExistence type="predicted"/>
<evidence type="ECO:0000313" key="7">
    <source>
        <dbReference type="EMBL" id="ANY73386.1"/>
    </source>
</evidence>
<dbReference type="SMART" id="SM00849">
    <property type="entry name" value="Lactamase_B"/>
    <property type="match status" value="1"/>
</dbReference>
<name>A0A1B2E052_9BACL</name>
<evidence type="ECO:0000259" key="6">
    <source>
        <dbReference type="SMART" id="SM00849"/>
    </source>
</evidence>
<accession>A0A1B2E052</accession>
<protein>
    <recommendedName>
        <fullName evidence="6">Metallo-beta-lactamase domain-containing protein</fullName>
    </recommendedName>
</protein>
<evidence type="ECO:0000256" key="3">
    <source>
        <dbReference type="ARBA" id="ARBA00048505"/>
    </source>
</evidence>
<dbReference type="InterPro" id="IPR036866">
    <property type="entry name" value="RibonucZ/Hydroxyglut_hydro"/>
</dbReference>
<evidence type="ECO:0000256" key="4">
    <source>
        <dbReference type="SAM" id="MobiDB-lite"/>
    </source>
</evidence>
<dbReference type="KEGG" id="pib:BBD41_12770"/>
<sequence length="341" mass="37814">MRSRLPLPHLLFNRLLALALAMLLVLAGCTPAKEAGTADPSSLQNASASADASAKPRSESAIVHRTGDVFDTKSYQDQLTVRYFFLDSEEKSGDSIFLQTPDGLNIMIDAGIPATGSQLEEYMKRLGVTRIDYAINTHPHYDHMGGYTSLLRTKEIGGFYMPNIEHTTGTYRTVMDLIEQHDIPLHYLEDGDRLQIGEHVEIELLNPEKGTSPDKFEDWSTENINNQSLVMKLHYGDNTFLFAGDLYKSGEYDLAERHADQLKADMVHAPHHGDKTSSSPQFVKAASPDIAVLSANIFQNLDIKQRYEKNGALVASTALHGNILLVSDGKAIELITEKEVR</sequence>
<dbReference type="CDD" id="cd07731">
    <property type="entry name" value="ComA-like_MBL-fold"/>
    <property type="match status" value="1"/>
</dbReference>
<feature type="region of interest" description="Disordered" evidence="4">
    <location>
        <begin position="35"/>
        <end position="59"/>
    </location>
</feature>